<dbReference type="EMBL" id="BAABLD010000008">
    <property type="protein sequence ID" value="GAA5164972.1"/>
    <property type="molecule type" value="Genomic_DNA"/>
</dbReference>
<dbReference type="Gene3D" id="3.40.50.300">
    <property type="entry name" value="P-loop containing nucleotide triphosphate hydrolases"/>
    <property type="match status" value="2"/>
</dbReference>
<keyword evidence="1" id="KW-0175">Coiled coil</keyword>
<dbReference type="InterPro" id="IPR027417">
    <property type="entry name" value="P-loop_NTPase"/>
</dbReference>
<evidence type="ECO:0000313" key="4">
    <source>
        <dbReference type="Proteomes" id="UP001500547"/>
    </source>
</evidence>
<comment type="caution">
    <text evidence="3">The sequence shown here is derived from an EMBL/GenBank/DDBJ whole genome shotgun (WGS) entry which is preliminary data.</text>
</comment>
<dbReference type="PANTHER" id="PTHR32182:SF22">
    <property type="entry name" value="ATP-DEPENDENT ENDONUCLEASE, OLD FAMILY-RELATED"/>
    <property type="match status" value="1"/>
</dbReference>
<protein>
    <submittedName>
        <fullName evidence="3">AAA family ATPase</fullName>
    </submittedName>
</protein>
<dbReference type="RefSeq" id="WP_345532764.1">
    <property type="nucleotide sequence ID" value="NZ_BAABLD010000008.1"/>
</dbReference>
<dbReference type="InterPro" id="IPR026866">
    <property type="entry name" value="CR006_AAA"/>
</dbReference>
<dbReference type="SUPFAM" id="SSF52540">
    <property type="entry name" value="P-loop containing nucleoside triphosphate hydrolases"/>
    <property type="match status" value="1"/>
</dbReference>
<dbReference type="PANTHER" id="PTHR32182">
    <property type="entry name" value="DNA REPLICATION AND REPAIR PROTEIN RECF"/>
    <property type="match status" value="1"/>
</dbReference>
<reference evidence="4" key="1">
    <citation type="journal article" date="2019" name="Int. J. Syst. Evol. Microbiol.">
        <title>The Global Catalogue of Microorganisms (GCM) 10K type strain sequencing project: providing services to taxonomists for standard genome sequencing and annotation.</title>
        <authorList>
            <consortium name="The Broad Institute Genomics Platform"/>
            <consortium name="The Broad Institute Genome Sequencing Center for Infectious Disease"/>
            <person name="Wu L."/>
            <person name="Ma J."/>
        </authorList>
    </citation>
    <scope>NUCLEOTIDE SEQUENCE [LARGE SCALE GENOMIC DNA]</scope>
    <source>
        <strain evidence="4">JCM 18715</strain>
    </source>
</reference>
<sequence>MIESISLSNTATYGDQPEVLGPLKQVNFIFGTNGTGKTTISRLIADAASYASCGVAWKDGRHVQALVYNRDFVERNFSRSEELKGVFTLGEDQVKAEKEIKAKKQESDNYKAKVAELKKVLDGADGAPGKRGELAELEASFQERCWESYSKHKERLSLAFEGFRNSKKDFKAKTLQEAESNKSLTVPLNDLHKRAETIFGKTLSEEVAVPNVSFAILLGHETDPIIRTRVIGKEDVNIAEMIKKLGNSDWVREGRSFYDANEGFCPFCQQKTNEAFEKSLSEYFNESFERNSKAITALLDGYKSETARVLQELARILAIPSKFLDVEKFRGERDLLEAKLQLNVQQLIKKSKEPSQIFELESVGNITAVIESLITEANDKVAEHNALVKNIGREKAKLISEVWKHLVEVDLGTVYTDYKGKKAELEKTITTIEGRAETFNQEARTRDAAIRDLEKQTTSVKPTIDAINSLLASFGFHGFSLAITDSGTAYKLVREDKSDAKETLSEGEKIFVTFLYFYHLLKGSETESGISTDRIVVFDDPVSSLDSEILFIVGSLIKKVFDEARSGSSLIKQVFVLTHNVYFHKEVSFNNSRSDKALKDETFWVVRKPAKFSKLEKHEGNPIKTSYELLWSEVRNPNPSLLTIQNVMRRILENYFKFFGGIEPRDICAKLPGKDQIICNSLLSWINDGSHFAQDDIFVSLDQDAVSSYLDVFHRIFKLAEHEAHYKMMMGDAYKDLEDAPHAEAEGVE</sequence>
<organism evidence="3 4">
    <name type="scientific">Viridibacterium curvum</name>
    <dbReference type="NCBI Taxonomy" id="1101404"/>
    <lineage>
        <taxon>Bacteria</taxon>
        <taxon>Pseudomonadati</taxon>
        <taxon>Pseudomonadota</taxon>
        <taxon>Betaproteobacteria</taxon>
        <taxon>Rhodocyclales</taxon>
        <taxon>Rhodocyclaceae</taxon>
        <taxon>Viridibacterium</taxon>
    </lineage>
</organism>
<dbReference type="Pfam" id="PF13166">
    <property type="entry name" value="AAA_13"/>
    <property type="match status" value="1"/>
</dbReference>
<dbReference type="Proteomes" id="UP001500547">
    <property type="component" value="Unassembled WGS sequence"/>
</dbReference>
<feature type="coiled-coil region" evidence="1">
    <location>
        <begin position="93"/>
        <end position="120"/>
    </location>
</feature>
<name>A0ABP9QPS6_9RHOO</name>
<keyword evidence="4" id="KW-1185">Reference proteome</keyword>
<proteinExistence type="predicted"/>
<evidence type="ECO:0000259" key="2">
    <source>
        <dbReference type="Pfam" id="PF13166"/>
    </source>
</evidence>
<evidence type="ECO:0000256" key="1">
    <source>
        <dbReference type="SAM" id="Coils"/>
    </source>
</evidence>
<gene>
    <name evidence="3" type="ORF">GCM10025770_19750</name>
</gene>
<feature type="domain" description="Protein CR006 P-loop" evidence="2">
    <location>
        <begin position="10"/>
        <end position="718"/>
    </location>
</feature>
<evidence type="ECO:0000313" key="3">
    <source>
        <dbReference type="EMBL" id="GAA5164972.1"/>
    </source>
</evidence>
<accession>A0ABP9QPS6</accession>